<dbReference type="EMBL" id="MUGY01000002">
    <property type="protein sequence ID" value="OXA97782.1"/>
    <property type="molecule type" value="Genomic_DNA"/>
</dbReference>
<dbReference type="InterPro" id="IPR022393">
    <property type="entry name" value="Conjugative_transposon_TraJ"/>
</dbReference>
<dbReference type="InterPro" id="IPR012424">
    <property type="entry name" value="Conjugative_transposon_TraJ_C"/>
</dbReference>
<feature type="compositionally biased region" description="Polar residues" evidence="1">
    <location>
        <begin position="369"/>
        <end position="379"/>
    </location>
</feature>
<keyword evidence="3" id="KW-0732">Signal</keyword>
<dbReference type="Proteomes" id="UP000198424">
    <property type="component" value="Unassembled WGS sequence"/>
</dbReference>
<dbReference type="STRING" id="991.IW20_16805"/>
<evidence type="ECO:0000313" key="6">
    <source>
        <dbReference type="EMBL" id="OXA97782.1"/>
    </source>
</evidence>
<reference evidence="6 8" key="2">
    <citation type="submission" date="2016-11" db="EMBL/GenBank/DDBJ databases">
        <title>Whole genomes of Flavobacteriaceae.</title>
        <authorList>
            <person name="Stine C."/>
            <person name="Li C."/>
            <person name="Tadesse D."/>
        </authorList>
    </citation>
    <scope>NUCLEOTIDE SEQUENCE [LARGE SCALE GENOMIC DNA]</scope>
    <source>
        <strain evidence="6 8">ATCC 29551</strain>
    </source>
</reference>
<feature type="transmembrane region" description="Helical" evidence="2">
    <location>
        <begin position="89"/>
        <end position="106"/>
    </location>
</feature>
<evidence type="ECO:0000259" key="4">
    <source>
        <dbReference type="Pfam" id="PF07863"/>
    </source>
</evidence>
<keyword evidence="8" id="KW-1185">Reference proteome</keyword>
<feature type="transmembrane region" description="Helical" evidence="2">
    <location>
        <begin position="256"/>
        <end position="273"/>
    </location>
</feature>
<feature type="region of interest" description="Disordered" evidence="1">
    <location>
        <begin position="369"/>
        <end position="398"/>
    </location>
</feature>
<feature type="chain" id="PRO_5001802493" evidence="3">
    <location>
        <begin position="24"/>
        <end position="398"/>
    </location>
</feature>
<name>A0A086AAN0_FLAHY</name>
<dbReference type="Pfam" id="PF07863">
    <property type="entry name" value="CtnDOT_TraJ"/>
    <property type="match status" value="1"/>
</dbReference>
<keyword evidence="2" id="KW-1133">Transmembrane helix</keyword>
<comment type="caution">
    <text evidence="5">The sequence shown here is derived from an EMBL/GenBank/DDBJ whole genome shotgun (WGS) entry which is preliminary data.</text>
</comment>
<dbReference type="AlphaFoldDB" id="A0A086AAN0"/>
<reference evidence="5 7" key="1">
    <citation type="submission" date="2014-07" db="EMBL/GenBank/DDBJ databases">
        <title>Genome of Flavobacterium hydatis DSM 2063.</title>
        <authorList>
            <person name="Pipes S.E."/>
            <person name="Stropko S.J."/>
            <person name="Newman J.D."/>
        </authorList>
    </citation>
    <scope>NUCLEOTIDE SEQUENCE [LARGE SCALE GENOMIC DNA]</scope>
    <source>
        <strain evidence="5 7">DSM 2063</strain>
    </source>
</reference>
<dbReference type="NCBIfam" id="TIGR03782">
    <property type="entry name" value="Bac_Flav_CT_J"/>
    <property type="match status" value="1"/>
</dbReference>
<dbReference type="eggNOG" id="ENOG502Z8G6">
    <property type="taxonomic scope" value="Bacteria"/>
</dbReference>
<keyword evidence="2" id="KW-0812">Transmembrane</keyword>
<dbReference type="Proteomes" id="UP000028712">
    <property type="component" value="Unassembled WGS sequence"/>
</dbReference>
<dbReference type="RefSeq" id="WP_035624656.1">
    <property type="nucleotide sequence ID" value="NZ_JBEWQG010000007.1"/>
</dbReference>
<feature type="domain" description="Conjugative transposon TraJ C-terminal" evidence="4">
    <location>
        <begin position="29"/>
        <end position="396"/>
    </location>
</feature>
<feature type="transmembrane region" description="Helical" evidence="2">
    <location>
        <begin position="300"/>
        <end position="324"/>
    </location>
</feature>
<evidence type="ECO:0000256" key="2">
    <source>
        <dbReference type="SAM" id="Phobius"/>
    </source>
</evidence>
<dbReference type="EMBL" id="JPRM01000027">
    <property type="protein sequence ID" value="KFF13744.1"/>
    <property type="molecule type" value="Genomic_DNA"/>
</dbReference>
<evidence type="ECO:0000313" key="5">
    <source>
        <dbReference type="EMBL" id="KFF13744.1"/>
    </source>
</evidence>
<evidence type="ECO:0000313" key="8">
    <source>
        <dbReference type="Proteomes" id="UP000198424"/>
    </source>
</evidence>
<evidence type="ECO:0000313" key="7">
    <source>
        <dbReference type="Proteomes" id="UP000028712"/>
    </source>
</evidence>
<feature type="transmembrane region" description="Helical" evidence="2">
    <location>
        <begin position="47"/>
        <end position="68"/>
    </location>
</feature>
<protein>
    <submittedName>
        <fullName evidence="5">Conjugal transfer protein TraJ</fullName>
    </submittedName>
    <submittedName>
        <fullName evidence="6">Conjugative transposon protein TraJ</fullName>
    </submittedName>
</protein>
<dbReference type="OrthoDB" id="1147144at2"/>
<keyword evidence="2" id="KW-0472">Membrane</keyword>
<organism evidence="5 7">
    <name type="scientific">Flavobacterium hydatis</name>
    <name type="common">Cytophaga aquatilis</name>
    <dbReference type="NCBI Taxonomy" id="991"/>
    <lineage>
        <taxon>Bacteria</taxon>
        <taxon>Pseudomonadati</taxon>
        <taxon>Bacteroidota</taxon>
        <taxon>Flavobacteriia</taxon>
        <taxon>Flavobacteriales</taxon>
        <taxon>Flavobacteriaceae</taxon>
        <taxon>Flavobacterium</taxon>
    </lineage>
</organism>
<evidence type="ECO:0000256" key="1">
    <source>
        <dbReference type="SAM" id="MobiDB-lite"/>
    </source>
</evidence>
<evidence type="ECO:0000256" key="3">
    <source>
        <dbReference type="SAM" id="SignalP"/>
    </source>
</evidence>
<sequence length="398" mass="43350">MKTIKKGAILAILGFALPFTSHAQGMADDMNSLHSVLEQLYDEMMPLCSNLLGVGQGIAGFGAIWYIASRVWRHIASAEPIDFYPLFRPFVIGFCIMIFPSVLYMINGVMKPTVTATAAMVEGSNKAIEVLLKEKEDAIKTSKTWQMYVGATGSGDQDKWYKYTNDNADPNDQGMLEGIGNDIKFAMSKASYNFRNSVKEWMSEILRVLFEAASLCIDTLRTFQLVVLSILGPLVFGIAVFDGFQHTLTVWLARYINIYLWLPVANIFGSIIGKIQENMLKIDIAQVDEYGDTFFSSTDIAYLVFMIIGIVGYFTVPSVANYIVHAGGGGALGQKVTSIFSNSTTSAVNTASQGAGMAVDAMGNAAGRMSQSMSGSGNSAPYFKDKDSYMGDKLKGNS</sequence>
<gene>
    <name evidence="6" type="ORF">B0A62_02680</name>
    <name evidence="5" type="ORF">IW20_16805</name>
</gene>
<proteinExistence type="predicted"/>
<feature type="compositionally biased region" description="Basic and acidic residues" evidence="1">
    <location>
        <begin position="383"/>
        <end position="398"/>
    </location>
</feature>
<accession>A0A086AAN0</accession>
<feature type="transmembrane region" description="Helical" evidence="2">
    <location>
        <begin position="223"/>
        <end position="244"/>
    </location>
</feature>
<feature type="signal peptide" evidence="3">
    <location>
        <begin position="1"/>
        <end position="23"/>
    </location>
</feature>